<feature type="transmembrane region" description="Helical" evidence="10">
    <location>
        <begin position="135"/>
        <end position="155"/>
    </location>
</feature>
<dbReference type="SUPFAM" id="SSF103473">
    <property type="entry name" value="MFS general substrate transporter"/>
    <property type="match status" value="1"/>
</dbReference>
<reference evidence="13" key="1">
    <citation type="journal article" date="2015" name="Genome Announc.">
        <title>Draft genome sequence of Talaromyces cellulolyticus strain Y-94, a source of lignocellulosic biomass-degrading enzymes.</title>
        <authorList>
            <person name="Fujii T."/>
            <person name="Koike H."/>
            <person name="Sawayama S."/>
            <person name="Yano S."/>
            <person name="Inoue H."/>
        </authorList>
    </citation>
    <scope>NUCLEOTIDE SEQUENCE [LARGE SCALE GENOMIC DNA]</scope>
    <source>
        <strain evidence="13">Y-94</strain>
    </source>
</reference>
<keyword evidence="5 10" id="KW-0472">Membrane</keyword>
<dbReference type="InterPro" id="IPR036259">
    <property type="entry name" value="MFS_trans_sf"/>
</dbReference>
<comment type="caution">
    <text evidence="12">The sequence shown here is derived from an EMBL/GenBank/DDBJ whole genome shotgun (WGS) entry which is preliminary data.</text>
</comment>
<evidence type="ECO:0000256" key="5">
    <source>
        <dbReference type="ARBA" id="ARBA00023136"/>
    </source>
</evidence>
<evidence type="ECO:0000313" key="13">
    <source>
        <dbReference type="Proteomes" id="UP000053095"/>
    </source>
</evidence>
<feature type="compositionally biased region" description="Low complexity" evidence="9">
    <location>
        <begin position="1"/>
        <end position="11"/>
    </location>
</feature>
<dbReference type="PANTHER" id="PTHR23501:SF158">
    <property type="entry name" value="TRANSPORTER, PUTATIVE (AFU_ORTHOLOGUE AFUA_5G14490)-RELATED"/>
    <property type="match status" value="1"/>
</dbReference>
<evidence type="ECO:0000256" key="10">
    <source>
        <dbReference type="SAM" id="Phobius"/>
    </source>
</evidence>
<feature type="transmembrane region" description="Helical" evidence="10">
    <location>
        <begin position="167"/>
        <end position="192"/>
    </location>
</feature>
<dbReference type="PANTHER" id="PTHR23501">
    <property type="entry name" value="MAJOR FACILITATOR SUPERFAMILY"/>
    <property type="match status" value="1"/>
</dbReference>
<feature type="transmembrane region" description="Helical" evidence="10">
    <location>
        <begin position="397"/>
        <end position="417"/>
    </location>
</feature>
<evidence type="ECO:0000256" key="3">
    <source>
        <dbReference type="ARBA" id="ARBA00022692"/>
    </source>
</evidence>
<dbReference type="FunFam" id="1.20.1250.20:FF:000196">
    <property type="entry name" value="MFS toxin efflux pump (AflT)"/>
    <property type="match status" value="1"/>
</dbReference>
<feature type="region of interest" description="Disordered" evidence="9">
    <location>
        <begin position="600"/>
        <end position="619"/>
    </location>
</feature>
<proteinExistence type="inferred from homology"/>
<dbReference type="Proteomes" id="UP000053095">
    <property type="component" value="Unassembled WGS sequence"/>
</dbReference>
<dbReference type="EMBL" id="DF933811">
    <property type="protein sequence ID" value="GAM34474.1"/>
    <property type="molecule type" value="Genomic_DNA"/>
</dbReference>
<feature type="transmembrane region" description="Helical" evidence="10">
    <location>
        <begin position="102"/>
        <end position="123"/>
    </location>
</feature>
<dbReference type="GO" id="GO:0022857">
    <property type="term" value="F:transmembrane transporter activity"/>
    <property type="evidence" value="ECO:0007669"/>
    <property type="project" value="InterPro"/>
</dbReference>
<feature type="transmembrane region" description="Helical" evidence="10">
    <location>
        <begin position="321"/>
        <end position="340"/>
    </location>
</feature>
<sequence length="619" mass="66770">MSSSESPQNESSAKRDTTITMHETSPPTNQLHKTTSNRLDTPNITMDDIQLAHLTSTVSGAAAAAAAATTTQEAYQPAPSEDNTNPSDDTTPKARLRVAATLLALGLALFVAALDQTIVATIIPTVVSDLHSAAGYVWIGGAYLLANAAAANIWANLSDIWGRKIMILTATAVFLGSSIICAESVDMTMMIVGRSIQGIAGAGLLQMVTITVSDLFSVRHRSLYFGILECIWAIAGAVGPLMGGAFTETISWRWVYWINLPVSGTAFVLLFFFLDVHNPRTPFWDGIKAVDWFGSLSILALTLMLLLGLNFGGDAFAWNSPQVICLIVFGCLMSLVFIYCEKRLAKYPLMPMHIFREKSNIACFVVTFCQGMVYLGGEYYLPLYFQSAKDASPLRSGILVLPIVLTESVMSAVTGILIHQTGRFLEIIIFGAVLCVVGTGLYIDLKTDTSLVKIIMYQIVTGLGTGCLFSSPIIALQVNVSQADTASATATLGFIRNMATAVSIVLGGVIFQNSMNLQKPTLRAAGLSANQTELFAGESASASVFLLDSVISDPVQRRVVRDAWSWSIRNIWILYTCVAGVGVVASLFVRNVHLSQHEEHVETKTGIGEKATRRNSHEE</sequence>
<feature type="transmembrane region" description="Helical" evidence="10">
    <location>
        <begin position="254"/>
        <end position="277"/>
    </location>
</feature>
<dbReference type="AlphaFoldDB" id="A0A6V8H5C3"/>
<evidence type="ECO:0000256" key="1">
    <source>
        <dbReference type="ARBA" id="ARBA00004128"/>
    </source>
</evidence>
<comment type="subcellular location">
    <subcellularLocation>
        <location evidence="1">Vacuole membrane</location>
        <topology evidence="1">Multi-pass membrane protein</topology>
    </subcellularLocation>
</comment>
<evidence type="ECO:0000256" key="4">
    <source>
        <dbReference type="ARBA" id="ARBA00022989"/>
    </source>
</evidence>
<feature type="region of interest" description="Disordered" evidence="9">
    <location>
        <begin position="1"/>
        <end position="42"/>
    </location>
</feature>
<keyword evidence="4 10" id="KW-1133">Transmembrane helix</keyword>
<feature type="transmembrane region" description="Helical" evidence="10">
    <location>
        <begin position="455"/>
        <end position="476"/>
    </location>
</feature>
<feature type="transmembrane region" description="Helical" evidence="10">
    <location>
        <begin position="571"/>
        <end position="589"/>
    </location>
</feature>
<evidence type="ECO:0000256" key="6">
    <source>
        <dbReference type="ARBA" id="ARBA00057269"/>
    </source>
</evidence>
<dbReference type="GO" id="GO:0005886">
    <property type="term" value="C:plasma membrane"/>
    <property type="evidence" value="ECO:0007669"/>
    <property type="project" value="TreeGrafter"/>
</dbReference>
<gene>
    <name evidence="12" type="ORF">TCE0_015r02076</name>
</gene>
<evidence type="ECO:0000256" key="2">
    <source>
        <dbReference type="ARBA" id="ARBA00007520"/>
    </source>
</evidence>
<dbReference type="InterPro" id="IPR011701">
    <property type="entry name" value="MFS"/>
</dbReference>
<dbReference type="InterPro" id="IPR020846">
    <property type="entry name" value="MFS_dom"/>
</dbReference>
<dbReference type="Pfam" id="PF07690">
    <property type="entry name" value="MFS_1"/>
    <property type="match status" value="1"/>
</dbReference>
<comment type="similarity">
    <text evidence="2">Belongs to the major facilitator superfamily. TCR/Tet family.</text>
</comment>
<dbReference type="Gene3D" id="1.20.1720.10">
    <property type="entry name" value="Multidrug resistance protein D"/>
    <property type="match status" value="1"/>
</dbReference>
<feature type="transmembrane region" description="Helical" evidence="10">
    <location>
        <begin position="223"/>
        <end position="242"/>
    </location>
</feature>
<evidence type="ECO:0000259" key="11">
    <source>
        <dbReference type="PROSITE" id="PS50850"/>
    </source>
</evidence>
<dbReference type="Gene3D" id="1.20.1250.20">
    <property type="entry name" value="MFS general substrate transporter like domains"/>
    <property type="match status" value="1"/>
</dbReference>
<feature type="transmembrane region" description="Helical" evidence="10">
    <location>
        <begin position="361"/>
        <end position="377"/>
    </location>
</feature>
<dbReference type="FunFam" id="1.20.1720.10:FF:000014">
    <property type="entry name" value="MFS drug transporter, putative"/>
    <property type="match status" value="1"/>
</dbReference>
<dbReference type="GO" id="GO:0005774">
    <property type="term" value="C:vacuolar membrane"/>
    <property type="evidence" value="ECO:0007669"/>
    <property type="project" value="UniProtKB-SubCell"/>
</dbReference>
<dbReference type="PROSITE" id="PS50850">
    <property type="entry name" value="MFS"/>
    <property type="match status" value="1"/>
</dbReference>
<feature type="transmembrane region" description="Helical" evidence="10">
    <location>
        <begin position="488"/>
        <end position="511"/>
    </location>
</feature>
<feature type="transmembrane region" description="Helical" evidence="10">
    <location>
        <begin position="424"/>
        <end position="443"/>
    </location>
</feature>
<evidence type="ECO:0000313" key="12">
    <source>
        <dbReference type="EMBL" id="GAM34474.1"/>
    </source>
</evidence>
<feature type="region of interest" description="Disordered" evidence="9">
    <location>
        <begin position="70"/>
        <end position="91"/>
    </location>
</feature>
<feature type="compositionally biased region" description="Basic and acidic residues" evidence="9">
    <location>
        <begin position="610"/>
        <end position="619"/>
    </location>
</feature>
<feature type="compositionally biased region" description="Polar residues" evidence="9">
    <location>
        <begin position="18"/>
        <end position="42"/>
    </location>
</feature>
<evidence type="ECO:0000256" key="8">
    <source>
        <dbReference type="ARBA" id="ARBA00083178"/>
    </source>
</evidence>
<evidence type="ECO:0000256" key="7">
    <source>
        <dbReference type="ARBA" id="ARBA00069956"/>
    </source>
</evidence>
<name>A0A6V8H5C3_TALPI</name>
<keyword evidence="3 10" id="KW-0812">Transmembrane</keyword>
<accession>A0A6V8H5C3</accession>
<feature type="domain" description="Major facilitator superfamily (MFS) profile" evidence="11">
    <location>
        <begin position="101"/>
        <end position="594"/>
    </location>
</feature>
<feature type="transmembrane region" description="Helical" evidence="10">
    <location>
        <begin position="198"/>
        <end position="216"/>
    </location>
</feature>
<feature type="transmembrane region" description="Helical" evidence="10">
    <location>
        <begin position="289"/>
        <end position="309"/>
    </location>
</feature>
<protein>
    <recommendedName>
        <fullName evidence="7">Efflux pump dotC</fullName>
    </recommendedName>
    <alternativeName>
        <fullName evidence="8">Dothistromin biosynthesis protein C</fullName>
    </alternativeName>
</protein>
<organism evidence="12 13">
    <name type="scientific">Talaromyces pinophilus</name>
    <name type="common">Penicillium pinophilum</name>
    <dbReference type="NCBI Taxonomy" id="128442"/>
    <lineage>
        <taxon>Eukaryota</taxon>
        <taxon>Fungi</taxon>
        <taxon>Dikarya</taxon>
        <taxon>Ascomycota</taxon>
        <taxon>Pezizomycotina</taxon>
        <taxon>Eurotiomycetes</taxon>
        <taxon>Eurotiomycetidae</taxon>
        <taxon>Eurotiales</taxon>
        <taxon>Trichocomaceae</taxon>
        <taxon>Talaromyces</taxon>
        <taxon>Talaromyces sect. Talaromyces</taxon>
    </lineage>
</organism>
<dbReference type="CDD" id="cd17502">
    <property type="entry name" value="MFS_Azr1_MDR_like"/>
    <property type="match status" value="1"/>
</dbReference>
<keyword evidence="13" id="KW-1185">Reference proteome</keyword>
<comment type="function">
    <text evidence="6">Efflux pump; part of the gene cluster that mediates the biosynthesis of dothistromin (DOTH), a polyketide toxin very similar in structure to the aflatoxin precursor, versicolorin B. One function of dotC may be to transport early-stage dothistromin biosynthetic intermediates from the cytoplasm into vacuoles, thereby affecting the rate of dothistromin production.</text>
</comment>
<evidence type="ECO:0000256" key="9">
    <source>
        <dbReference type="SAM" id="MobiDB-lite"/>
    </source>
</evidence>